<organism evidence="1 2">
    <name type="scientific">Portunus trituberculatus</name>
    <name type="common">Swimming crab</name>
    <name type="synonym">Neptunus trituberculatus</name>
    <dbReference type="NCBI Taxonomy" id="210409"/>
    <lineage>
        <taxon>Eukaryota</taxon>
        <taxon>Metazoa</taxon>
        <taxon>Ecdysozoa</taxon>
        <taxon>Arthropoda</taxon>
        <taxon>Crustacea</taxon>
        <taxon>Multicrustacea</taxon>
        <taxon>Malacostraca</taxon>
        <taxon>Eumalacostraca</taxon>
        <taxon>Eucarida</taxon>
        <taxon>Decapoda</taxon>
        <taxon>Pleocyemata</taxon>
        <taxon>Brachyura</taxon>
        <taxon>Eubrachyura</taxon>
        <taxon>Portunoidea</taxon>
        <taxon>Portunidae</taxon>
        <taxon>Portuninae</taxon>
        <taxon>Portunus</taxon>
    </lineage>
</organism>
<protein>
    <submittedName>
        <fullName evidence="1">Uncharacterized protein</fullName>
    </submittedName>
</protein>
<name>A0A5B7JH95_PORTR</name>
<dbReference type="Proteomes" id="UP000324222">
    <property type="component" value="Unassembled WGS sequence"/>
</dbReference>
<dbReference type="AlphaFoldDB" id="A0A5B7JH95"/>
<proteinExistence type="predicted"/>
<reference evidence="1 2" key="1">
    <citation type="submission" date="2019-05" db="EMBL/GenBank/DDBJ databases">
        <title>Another draft genome of Portunus trituberculatus and its Hox gene families provides insights of decapod evolution.</title>
        <authorList>
            <person name="Jeong J.-H."/>
            <person name="Song I."/>
            <person name="Kim S."/>
            <person name="Choi T."/>
            <person name="Kim D."/>
            <person name="Ryu S."/>
            <person name="Kim W."/>
        </authorList>
    </citation>
    <scope>NUCLEOTIDE SEQUENCE [LARGE SCALE GENOMIC DNA]</scope>
    <source>
        <tissue evidence="1">Muscle</tissue>
    </source>
</reference>
<dbReference type="EMBL" id="VSRR010096797">
    <property type="protein sequence ID" value="MPC93965.1"/>
    <property type="molecule type" value="Genomic_DNA"/>
</dbReference>
<gene>
    <name evidence="1" type="ORF">E2C01_089113</name>
</gene>
<comment type="caution">
    <text evidence="1">The sequence shown here is derived from an EMBL/GenBank/DDBJ whole genome shotgun (WGS) entry which is preliminary data.</text>
</comment>
<sequence>MWPTQVQPEVYSVTRVPPGSSPRNREEFKPVLRCPLKECQLHDIPMSTVTTLNRKIYQYRN</sequence>
<evidence type="ECO:0000313" key="1">
    <source>
        <dbReference type="EMBL" id="MPC93965.1"/>
    </source>
</evidence>
<keyword evidence="2" id="KW-1185">Reference proteome</keyword>
<evidence type="ECO:0000313" key="2">
    <source>
        <dbReference type="Proteomes" id="UP000324222"/>
    </source>
</evidence>
<accession>A0A5B7JH95</accession>